<dbReference type="EMBL" id="JBHRVA010000002">
    <property type="protein sequence ID" value="MFC3301417.1"/>
    <property type="molecule type" value="Genomic_DNA"/>
</dbReference>
<accession>A0ABV7M920</accession>
<sequence>MTPKKIALFAVPLALAACSEDASIASSAGAVPVPVAEDADPTGEMTVAITGTEGTAIGEATVRPGPHGMVIRLMAEGLPEGWHGVHLHQVGDCSDFDGGFKKSGSHINISGTEHGVLNPEGYHTGADFPNLWADADGLHGELFAGGLLLDQARDDDGFAMIIHANEDDHVTQPIGGAGPRLACAAFR</sequence>
<dbReference type="Gene3D" id="2.60.40.200">
    <property type="entry name" value="Superoxide dismutase, copper/zinc binding domain"/>
    <property type="match status" value="1"/>
</dbReference>
<evidence type="ECO:0000259" key="3">
    <source>
        <dbReference type="Pfam" id="PF00080"/>
    </source>
</evidence>
<evidence type="ECO:0000313" key="4">
    <source>
        <dbReference type="EMBL" id="MFC3301417.1"/>
    </source>
</evidence>
<evidence type="ECO:0000313" key="5">
    <source>
        <dbReference type="Proteomes" id="UP001595607"/>
    </source>
</evidence>
<reference evidence="5" key="1">
    <citation type="journal article" date="2019" name="Int. J. Syst. Evol. Microbiol.">
        <title>The Global Catalogue of Microorganisms (GCM) 10K type strain sequencing project: providing services to taxonomists for standard genome sequencing and annotation.</title>
        <authorList>
            <consortium name="The Broad Institute Genomics Platform"/>
            <consortium name="The Broad Institute Genome Sequencing Center for Infectious Disease"/>
            <person name="Wu L."/>
            <person name="Ma J."/>
        </authorList>
    </citation>
    <scope>NUCLEOTIDE SEQUENCE [LARGE SCALE GENOMIC DNA]</scope>
    <source>
        <strain evidence="5">KCTC 22245</strain>
    </source>
</reference>
<dbReference type="SUPFAM" id="SSF49329">
    <property type="entry name" value="Cu,Zn superoxide dismutase-like"/>
    <property type="match status" value="1"/>
</dbReference>
<feature type="domain" description="Superoxide dismutase copper/zinc binding" evidence="3">
    <location>
        <begin position="59"/>
        <end position="185"/>
    </location>
</feature>
<dbReference type="InterPro" id="IPR024134">
    <property type="entry name" value="SOD_Cu/Zn_/chaperone"/>
</dbReference>
<protein>
    <submittedName>
        <fullName evidence="4">Superoxide dismutase family protein</fullName>
    </submittedName>
</protein>
<dbReference type="InterPro" id="IPR001424">
    <property type="entry name" value="SOD_Cu_Zn_dom"/>
</dbReference>
<proteinExistence type="inferred from homology"/>
<comment type="caution">
    <text evidence="4">The sequence shown here is derived from an EMBL/GenBank/DDBJ whole genome shotgun (WGS) entry which is preliminary data.</text>
</comment>
<feature type="signal peptide" evidence="2">
    <location>
        <begin position="1"/>
        <end position="22"/>
    </location>
</feature>
<evidence type="ECO:0000256" key="1">
    <source>
        <dbReference type="ARBA" id="ARBA00010457"/>
    </source>
</evidence>
<keyword evidence="5" id="KW-1185">Reference proteome</keyword>
<dbReference type="Proteomes" id="UP001595607">
    <property type="component" value="Unassembled WGS sequence"/>
</dbReference>
<dbReference type="PROSITE" id="PS51257">
    <property type="entry name" value="PROKAR_LIPOPROTEIN"/>
    <property type="match status" value="1"/>
</dbReference>
<gene>
    <name evidence="4" type="ORF">ACFONP_01560</name>
</gene>
<dbReference type="PANTHER" id="PTHR10003">
    <property type="entry name" value="SUPEROXIDE DISMUTASE CU-ZN -RELATED"/>
    <property type="match status" value="1"/>
</dbReference>
<dbReference type="Pfam" id="PF00080">
    <property type="entry name" value="Sod_Cu"/>
    <property type="match status" value="1"/>
</dbReference>
<name>A0ABV7M920_9PROT</name>
<dbReference type="RefSeq" id="WP_189572379.1">
    <property type="nucleotide sequence ID" value="NZ_BMXU01000001.1"/>
</dbReference>
<organism evidence="4 5">
    <name type="scientific">Parvularcula lutaonensis</name>
    <dbReference type="NCBI Taxonomy" id="491923"/>
    <lineage>
        <taxon>Bacteria</taxon>
        <taxon>Pseudomonadati</taxon>
        <taxon>Pseudomonadota</taxon>
        <taxon>Alphaproteobacteria</taxon>
        <taxon>Parvularculales</taxon>
        <taxon>Parvularculaceae</taxon>
        <taxon>Parvularcula</taxon>
    </lineage>
</organism>
<comment type="similarity">
    <text evidence="1">Belongs to the Cu-Zn superoxide dismutase family.</text>
</comment>
<feature type="chain" id="PRO_5046634164" evidence="2">
    <location>
        <begin position="23"/>
        <end position="187"/>
    </location>
</feature>
<evidence type="ECO:0000256" key="2">
    <source>
        <dbReference type="SAM" id="SignalP"/>
    </source>
</evidence>
<dbReference type="InterPro" id="IPR036423">
    <property type="entry name" value="SOD-like_Cu/Zn_dom_sf"/>
</dbReference>
<keyword evidence="2" id="KW-0732">Signal</keyword>